<accession>A0A1N7S9H7</accession>
<evidence type="ECO:0000313" key="2">
    <source>
        <dbReference type="Proteomes" id="UP000195569"/>
    </source>
</evidence>
<protein>
    <submittedName>
        <fullName evidence="1">Uncharacterized protein</fullName>
    </submittedName>
</protein>
<proteinExistence type="predicted"/>
<comment type="caution">
    <text evidence="1">The sequence shown here is derived from an EMBL/GenBank/DDBJ whole genome shotgun (WGS) entry which is preliminary data.</text>
</comment>
<evidence type="ECO:0000313" key="1">
    <source>
        <dbReference type="EMBL" id="SIT44002.1"/>
    </source>
</evidence>
<dbReference type="Proteomes" id="UP000195569">
    <property type="component" value="Unassembled WGS sequence"/>
</dbReference>
<organism evidence="1 2">
    <name type="scientific">Paraburkholderia piptadeniae</name>
    <dbReference type="NCBI Taxonomy" id="1701573"/>
    <lineage>
        <taxon>Bacteria</taxon>
        <taxon>Pseudomonadati</taxon>
        <taxon>Pseudomonadota</taxon>
        <taxon>Betaproteobacteria</taxon>
        <taxon>Burkholderiales</taxon>
        <taxon>Burkholderiaceae</taxon>
        <taxon>Paraburkholderia</taxon>
    </lineage>
</organism>
<dbReference type="RefSeq" id="WP_087736049.1">
    <property type="nucleotide sequence ID" value="NZ_CYGY02000037.1"/>
</dbReference>
<name>A0A1N7S9H7_9BURK</name>
<sequence length="71" mass="8102">MQLLNLDAEIKQVKEWLAINATMANDFFLMPAKTHLAGCEARRQKIAKALKDGRRAVDSMEHKSTYQMPII</sequence>
<gene>
    <name evidence="1" type="ORF">BN2476_370017</name>
</gene>
<dbReference type="EMBL" id="CYGY02000037">
    <property type="protein sequence ID" value="SIT44002.1"/>
    <property type="molecule type" value="Genomic_DNA"/>
</dbReference>
<keyword evidence="2" id="KW-1185">Reference proteome</keyword>
<reference evidence="1" key="1">
    <citation type="submission" date="2016-12" db="EMBL/GenBank/DDBJ databases">
        <authorList>
            <person name="Moulin L."/>
        </authorList>
    </citation>
    <scope>NUCLEOTIDE SEQUENCE [LARGE SCALE GENOMIC DNA]</scope>
    <source>
        <strain evidence="1">STM 7183</strain>
    </source>
</reference>
<dbReference type="AlphaFoldDB" id="A0A1N7S9H7"/>